<dbReference type="PANTHER" id="PTHR44757">
    <property type="entry name" value="DIGUANYLATE CYCLASE DGCP"/>
    <property type="match status" value="1"/>
</dbReference>
<dbReference type="SUPFAM" id="SSF141868">
    <property type="entry name" value="EAL domain-like"/>
    <property type="match status" value="1"/>
</dbReference>
<dbReference type="CDD" id="cd01949">
    <property type="entry name" value="GGDEF"/>
    <property type="match status" value="1"/>
</dbReference>
<dbReference type="Pfam" id="PF08448">
    <property type="entry name" value="PAS_4"/>
    <property type="match status" value="1"/>
</dbReference>
<dbReference type="SUPFAM" id="SSF55073">
    <property type="entry name" value="Nucleotide cyclase"/>
    <property type="match status" value="1"/>
</dbReference>
<dbReference type="Pfam" id="PF00563">
    <property type="entry name" value="EAL"/>
    <property type="match status" value="1"/>
</dbReference>
<dbReference type="Gene3D" id="3.30.450.20">
    <property type="entry name" value="PAS domain"/>
    <property type="match status" value="1"/>
</dbReference>
<feature type="domain" description="EAL" evidence="2">
    <location>
        <begin position="315"/>
        <end position="567"/>
    </location>
</feature>
<dbReference type="Pfam" id="PF00990">
    <property type="entry name" value="GGDEF"/>
    <property type="match status" value="1"/>
</dbReference>
<evidence type="ECO:0000259" key="1">
    <source>
        <dbReference type="PROSITE" id="PS50112"/>
    </source>
</evidence>
<dbReference type="InterPro" id="IPR043128">
    <property type="entry name" value="Rev_trsase/Diguanyl_cyclase"/>
</dbReference>
<dbReference type="NCBIfam" id="TIGR00229">
    <property type="entry name" value="sensory_box"/>
    <property type="match status" value="1"/>
</dbReference>
<dbReference type="AlphaFoldDB" id="A0A841RCK9"/>
<dbReference type="EMBL" id="JACHGJ010000006">
    <property type="protein sequence ID" value="MBB6481406.1"/>
    <property type="molecule type" value="Genomic_DNA"/>
</dbReference>
<dbReference type="InterPro" id="IPR013656">
    <property type="entry name" value="PAS_4"/>
</dbReference>
<organism evidence="4 5">
    <name type="scientific">Spirochaeta isovalerica</name>
    <dbReference type="NCBI Taxonomy" id="150"/>
    <lineage>
        <taxon>Bacteria</taxon>
        <taxon>Pseudomonadati</taxon>
        <taxon>Spirochaetota</taxon>
        <taxon>Spirochaetia</taxon>
        <taxon>Spirochaetales</taxon>
        <taxon>Spirochaetaceae</taxon>
        <taxon>Spirochaeta</taxon>
    </lineage>
</organism>
<evidence type="ECO:0000313" key="5">
    <source>
        <dbReference type="Proteomes" id="UP000587760"/>
    </source>
</evidence>
<evidence type="ECO:0000259" key="3">
    <source>
        <dbReference type="PROSITE" id="PS50887"/>
    </source>
</evidence>
<dbReference type="PANTHER" id="PTHR44757:SF2">
    <property type="entry name" value="BIOFILM ARCHITECTURE MAINTENANCE PROTEIN MBAA"/>
    <property type="match status" value="1"/>
</dbReference>
<feature type="domain" description="GGDEF" evidence="3">
    <location>
        <begin position="174"/>
        <end position="306"/>
    </location>
</feature>
<dbReference type="Gene3D" id="3.30.70.270">
    <property type="match status" value="1"/>
</dbReference>
<dbReference type="PROSITE" id="PS50887">
    <property type="entry name" value="GGDEF"/>
    <property type="match status" value="1"/>
</dbReference>
<dbReference type="NCBIfam" id="TIGR00254">
    <property type="entry name" value="GGDEF"/>
    <property type="match status" value="1"/>
</dbReference>
<dbReference type="PROSITE" id="PS50883">
    <property type="entry name" value="EAL"/>
    <property type="match status" value="1"/>
</dbReference>
<dbReference type="SUPFAM" id="SSF55785">
    <property type="entry name" value="PYP-like sensor domain (PAS domain)"/>
    <property type="match status" value="1"/>
</dbReference>
<dbReference type="InterPro" id="IPR000014">
    <property type="entry name" value="PAS"/>
</dbReference>
<name>A0A841RCK9_9SPIO</name>
<accession>A0A841RCK9</accession>
<dbReference type="InterPro" id="IPR052155">
    <property type="entry name" value="Biofilm_reg_signaling"/>
</dbReference>
<comment type="caution">
    <text evidence="4">The sequence shown here is derived from an EMBL/GenBank/DDBJ whole genome shotgun (WGS) entry which is preliminary data.</text>
</comment>
<dbReference type="SMART" id="SM00267">
    <property type="entry name" value="GGDEF"/>
    <property type="match status" value="1"/>
</dbReference>
<dbReference type="InterPro" id="IPR035965">
    <property type="entry name" value="PAS-like_dom_sf"/>
</dbReference>
<sequence>MSSLYYLYNERMGERDRTYEYIVNTSSDFITLINKNYEYEVVNDSYCRVLGKKREEILGHSVSRIWGESRFESKIKGHLDKCFAGRDIHYIEEFDFGAEHKYMHVSYYPYRMEGQITHALVFSHDISRMGQMESRLHNLEFRDPVTGLFNRNSLDIILEMELEKAKRSRGDSDKLRALLFISITNLQEINLAHGYDRGNMLLENTGIRIKEFLRQSDYVFRYDGQELVVLLSNLAGESDSAKVARKLTERISIPYRSDRFDITLRCHMGLSLYPRDSCEGCDLIASATKALSESIATGVPFCIYDGELHNRALEKLKLESDLYRAFEQDQFELYYQPIVSPEGVIKGCETLIRWNHPERGLVPPDLFIPQAEANGLITSIGKWIIFRTVEKIRSWSVPYGIYISINLSVREFEDENLYDLLLQAMGKGGELPRKYLKLEITESGGMEKPEETIARMKKLSDAGFSIFIDDFGTGQSSLAYLKNLPATTLKIDKSYIDPIVEDEDSRSYLKLILNLAENRGKETVVEGVETAEQLSILKEAGCRSIQGYYFSKPLPADQFESLLANSTILPEKR</sequence>
<proteinExistence type="predicted"/>
<protein>
    <submittedName>
        <fullName evidence="4">Diguanylate cyclase (GGDEF)-like protein/PAS domain S-box-containing protein</fullName>
    </submittedName>
</protein>
<dbReference type="InterPro" id="IPR000160">
    <property type="entry name" value="GGDEF_dom"/>
</dbReference>
<gene>
    <name evidence="4" type="ORF">HNR50_003086</name>
</gene>
<dbReference type="InterPro" id="IPR001633">
    <property type="entry name" value="EAL_dom"/>
</dbReference>
<dbReference type="RefSeq" id="WP_184747655.1">
    <property type="nucleotide sequence ID" value="NZ_JACHGJ010000006.1"/>
</dbReference>
<evidence type="ECO:0000313" key="4">
    <source>
        <dbReference type="EMBL" id="MBB6481406.1"/>
    </source>
</evidence>
<dbReference type="InterPro" id="IPR035919">
    <property type="entry name" value="EAL_sf"/>
</dbReference>
<evidence type="ECO:0000259" key="2">
    <source>
        <dbReference type="PROSITE" id="PS50883"/>
    </source>
</evidence>
<dbReference type="InterPro" id="IPR029787">
    <property type="entry name" value="Nucleotide_cyclase"/>
</dbReference>
<dbReference type="Proteomes" id="UP000587760">
    <property type="component" value="Unassembled WGS sequence"/>
</dbReference>
<dbReference type="CDD" id="cd01948">
    <property type="entry name" value="EAL"/>
    <property type="match status" value="1"/>
</dbReference>
<reference evidence="4 5" key="1">
    <citation type="submission" date="2020-08" db="EMBL/GenBank/DDBJ databases">
        <title>Genomic Encyclopedia of Type Strains, Phase IV (KMG-IV): sequencing the most valuable type-strain genomes for metagenomic binning, comparative biology and taxonomic classification.</title>
        <authorList>
            <person name="Goeker M."/>
        </authorList>
    </citation>
    <scope>NUCLEOTIDE SEQUENCE [LARGE SCALE GENOMIC DNA]</scope>
    <source>
        <strain evidence="4 5">DSM 2461</strain>
    </source>
</reference>
<feature type="domain" description="PAS" evidence="1">
    <location>
        <begin position="15"/>
        <end position="61"/>
    </location>
</feature>
<keyword evidence="5" id="KW-1185">Reference proteome</keyword>
<dbReference type="Gene3D" id="3.20.20.450">
    <property type="entry name" value="EAL domain"/>
    <property type="match status" value="1"/>
</dbReference>
<dbReference type="PROSITE" id="PS50112">
    <property type="entry name" value="PAS"/>
    <property type="match status" value="1"/>
</dbReference>
<dbReference type="SMART" id="SM00052">
    <property type="entry name" value="EAL"/>
    <property type="match status" value="1"/>
</dbReference>